<dbReference type="Proteomes" id="UP000327111">
    <property type="component" value="Unassembled WGS sequence"/>
</dbReference>
<proteinExistence type="predicted"/>
<dbReference type="AlphaFoldDB" id="A0A5E7JKT2"/>
<protein>
    <submittedName>
        <fullName evidence="1">Uncharacterized protein</fullName>
    </submittedName>
</protein>
<dbReference type="EMBL" id="CABVIF010000003">
    <property type="protein sequence ID" value="VVO87917.1"/>
    <property type="molecule type" value="Genomic_DNA"/>
</dbReference>
<sequence>MTVRCLSRLLRLRTVGYRASNIVERFYAECLPQYADGVTHGLIHPDAGVDQRRFSLLMSRSPLRIHS</sequence>
<reference evidence="1 2" key="1">
    <citation type="submission" date="2019-09" db="EMBL/GenBank/DDBJ databases">
        <authorList>
            <person name="Chandra G."/>
            <person name="Truman W A."/>
        </authorList>
    </citation>
    <scope>NUCLEOTIDE SEQUENCE [LARGE SCALE GENOMIC DNA]</scope>
    <source>
        <strain evidence="1">PS854</strain>
    </source>
</reference>
<gene>
    <name evidence="1" type="ORF">PS854_02145</name>
</gene>
<name>A0A5E7JKT2_PSEFL</name>
<accession>A0A5E7JKT2</accession>
<evidence type="ECO:0000313" key="2">
    <source>
        <dbReference type="Proteomes" id="UP000327111"/>
    </source>
</evidence>
<evidence type="ECO:0000313" key="1">
    <source>
        <dbReference type="EMBL" id="VVO87917.1"/>
    </source>
</evidence>
<organism evidence="1 2">
    <name type="scientific">Pseudomonas fluorescens</name>
    <dbReference type="NCBI Taxonomy" id="294"/>
    <lineage>
        <taxon>Bacteria</taxon>
        <taxon>Pseudomonadati</taxon>
        <taxon>Pseudomonadota</taxon>
        <taxon>Gammaproteobacteria</taxon>
        <taxon>Pseudomonadales</taxon>
        <taxon>Pseudomonadaceae</taxon>
        <taxon>Pseudomonas</taxon>
    </lineage>
</organism>